<accession>A0A0A9HB84</accession>
<reference evidence="1" key="1">
    <citation type="submission" date="2014-09" db="EMBL/GenBank/DDBJ databases">
        <authorList>
            <person name="Magalhaes I.L.F."/>
            <person name="Oliveira U."/>
            <person name="Santos F.R."/>
            <person name="Vidigal T.H.D.A."/>
            <person name="Brescovit A.D."/>
            <person name="Santos A.J."/>
        </authorList>
    </citation>
    <scope>NUCLEOTIDE SEQUENCE</scope>
    <source>
        <tissue evidence="1">Shoot tissue taken approximately 20 cm above the soil surface</tissue>
    </source>
</reference>
<evidence type="ECO:0000313" key="1">
    <source>
        <dbReference type="EMBL" id="JAE30148.1"/>
    </source>
</evidence>
<proteinExistence type="predicted"/>
<name>A0A0A9HB84_ARUDO</name>
<organism evidence="1">
    <name type="scientific">Arundo donax</name>
    <name type="common">Giant reed</name>
    <name type="synonym">Donax arundinaceus</name>
    <dbReference type="NCBI Taxonomy" id="35708"/>
    <lineage>
        <taxon>Eukaryota</taxon>
        <taxon>Viridiplantae</taxon>
        <taxon>Streptophyta</taxon>
        <taxon>Embryophyta</taxon>
        <taxon>Tracheophyta</taxon>
        <taxon>Spermatophyta</taxon>
        <taxon>Magnoliopsida</taxon>
        <taxon>Liliopsida</taxon>
        <taxon>Poales</taxon>
        <taxon>Poaceae</taxon>
        <taxon>PACMAD clade</taxon>
        <taxon>Arundinoideae</taxon>
        <taxon>Arundineae</taxon>
        <taxon>Arundo</taxon>
    </lineage>
</organism>
<reference evidence="1" key="2">
    <citation type="journal article" date="2015" name="Data Brief">
        <title>Shoot transcriptome of the giant reed, Arundo donax.</title>
        <authorList>
            <person name="Barrero R.A."/>
            <person name="Guerrero F.D."/>
            <person name="Moolhuijzen P."/>
            <person name="Goolsby J.A."/>
            <person name="Tidwell J."/>
            <person name="Bellgard S.E."/>
            <person name="Bellgard M.I."/>
        </authorList>
    </citation>
    <scope>NUCLEOTIDE SEQUENCE</scope>
    <source>
        <tissue evidence="1">Shoot tissue taken approximately 20 cm above the soil surface</tissue>
    </source>
</reference>
<dbReference type="AlphaFoldDB" id="A0A0A9HB84"/>
<sequence>MIPLCVLPKLKFEHNRFDNTVLHNYETERDTAAERSFTPSSSHFVCGAVAAAMYVCHNMRMNVSTSTEAKKNAMILAKGIGLILQEENASGLVGLDKLVLHRSSLFRVC</sequence>
<dbReference type="EMBL" id="GBRH01167748">
    <property type="protein sequence ID" value="JAE30148.1"/>
    <property type="molecule type" value="Transcribed_RNA"/>
</dbReference>
<protein>
    <submittedName>
        <fullName evidence="1">Uncharacterized protein</fullName>
    </submittedName>
</protein>